<accession>A0A0F9AUA1</accession>
<organism evidence="1">
    <name type="scientific">marine sediment metagenome</name>
    <dbReference type="NCBI Taxonomy" id="412755"/>
    <lineage>
        <taxon>unclassified sequences</taxon>
        <taxon>metagenomes</taxon>
        <taxon>ecological metagenomes</taxon>
    </lineage>
</organism>
<protein>
    <submittedName>
        <fullName evidence="1">Uncharacterized protein</fullName>
    </submittedName>
</protein>
<reference evidence="1" key="1">
    <citation type="journal article" date="2015" name="Nature">
        <title>Complex archaea that bridge the gap between prokaryotes and eukaryotes.</title>
        <authorList>
            <person name="Spang A."/>
            <person name="Saw J.H."/>
            <person name="Jorgensen S.L."/>
            <person name="Zaremba-Niedzwiedzka K."/>
            <person name="Martijn J."/>
            <person name="Lind A.E."/>
            <person name="van Eijk R."/>
            <person name="Schleper C."/>
            <person name="Guy L."/>
            <person name="Ettema T.J."/>
        </authorList>
    </citation>
    <scope>NUCLEOTIDE SEQUENCE</scope>
</reference>
<proteinExistence type="predicted"/>
<dbReference type="EMBL" id="LAZR01052869">
    <property type="protein sequence ID" value="KKK82004.1"/>
    <property type="molecule type" value="Genomic_DNA"/>
</dbReference>
<sequence length="101" mass="11170">MFGWFKKLGRFFKKFVVVIFGKAAAKALAEAAKKMFQNAFGSVVLAIVAELSASNLSNGEKRRAAYDRIKAEAEARGVEMKDSLINLVIEMAVLRLKDLSE</sequence>
<evidence type="ECO:0000313" key="1">
    <source>
        <dbReference type="EMBL" id="KKK82004.1"/>
    </source>
</evidence>
<comment type="caution">
    <text evidence="1">The sequence shown here is derived from an EMBL/GenBank/DDBJ whole genome shotgun (WGS) entry which is preliminary data.</text>
</comment>
<dbReference type="AlphaFoldDB" id="A0A0F9AUA1"/>
<name>A0A0F9AUA1_9ZZZZ</name>
<gene>
    <name evidence="1" type="ORF">LCGC14_2807720</name>
</gene>